<name>A0A1L0BSQ8_9ASCO</name>
<evidence type="ECO:0000256" key="1">
    <source>
        <dbReference type="SAM" id="MobiDB-lite"/>
    </source>
</evidence>
<feature type="region of interest" description="Disordered" evidence="1">
    <location>
        <begin position="343"/>
        <end position="364"/>
    </location>
</feature>
<accession>A0A1L0BSQ8</accession>
<evidence type="ECO:0000313" key="2">
    <source>
        <dbReference type="EMBL" id="SGZ54423.1"/>
    </source>
</evidence>
<protein>
    <submittedName>
        <fullName evidence="2">CIC11C00000005920</fullName>
    </submittedName>
</protein>
<sequence length="364" mass="39862">MALRFSTNNIHSKLGDLNIDSLPESKELLATDQPSYATKSLLSTSLAGENYSTQKPDLQRFLMEELLKNLTDEHPEPELLATSVGKDNDGRLLPSSSTISLLSLSNNAVSVSTNYLDFAPVQKQAPPVVPSGVPAVPMAPIMDRKNSYNNMRSRNSLTHLSQQRLQPYQKLTSPTVGSSAEFSSMTSPQNIPMPRNQSFMTPDSPNLDPTSLGGSPSRFWLSSQTPPRSLLNSLSKSRTHIFPFTQIHSQPHGQHTHTSVQTVQTTGQVPIPHSSSVGSMHSVSKAININKAGGESPVLNPVQTPLEDFPMTPLYLNGGGDNYFVLTNGLNVRDYLHGGFNGIEENEREEEDEDCSMDEYKDVV</sequence>
<evidence type="ECO:0000313" key="3">
    <source>
        <dbReference type="Proteomes" id="UP000182259"/>
    </source>
</evidence>
<feature type="region of interest" description="Disordered" evidence="1">
    <location>
        <begin position="173"/>
        <end position="212"/>
    </location>
</feature>
<dbReference type="Proteomes" id="UP000182259">
    <property type="component" value="Chromosome III"/>
</dbReference>
<organism evidence="2 3">
    <name type="scientific">Sungouiella intermedia</name>
    <dbReference type="NCBI Taxonomy" id="45354"/>
    <lineage>
        <taxon>Eukaryota</taxon>
        <taxon>Fungi</taxon>
        <taxon>Dikarya</taxon>
        <taxon>Ascomycota</taxon>
        <taxon>Saccharomycotina</taxon>
        <taxon>Pichiomycetes</taxon>
        <taxon>Metschnikowiaceae</taxon>
        <taxon>Sungouiella</taxon>
    </lineage>
</organism>
<gene>
    <name evidence="2" type="ORF">SAMEA4029009_CIC11G00000005920</name>
</gene>
<dbReference type="EMBL" id="LT635766">
    <property type="protein sequence ID" value="SGZ54423.1"/>
    <property type="molecule type" value="Genomic_DNA"/>
</dbReference>
<reference evidence="2 3" key="1">
    <citation type="submission" date="2016-10" db="EMBL/GenBank/DDBJ databases">
        <authorList>
            <person name="de Groot N.N."/>
        </authorList>
    </citation>
    <scope>NUCLEOTIDE SEQUENCE [LARGE SCALE GENOMIC DNA]</scope>
    <source>
        <strain evidence="2 3">PYCC 4715</strain>
    </source>
</reference>
<feature type="compositionally biased region" description="Acidic residues" evidence="1">
    <location>
        <begin position="344"/>
        <end position="357"/>
    </location>
</feature>
<dbReference type="AlphaFoldDB" id="A0A1L0BSQ8"/>
<proteinExistence type="predicted"/>